<dbReference type="GO" id="GO:0006614">
    <property type="term" value="P:SRP-dependent cotranslational protein targeting to membrane"/>
    <property type="evidence" value="ECO:0007669"/>
    <property type="project" value="UniProtKB-UniRule"/>
</dbReference>
<keyword evidence="16" id="KW-0966">Cell projection</keyword>
<keyword evidence="17" id="KW-1185">Reference proteome</keyword>
<dbReference type="GO" id="GO:0044781">
    <property type="term" value="P:bacterial-type flagellum organization"/>
    <property type="evidence" value="ECO:0007669"/>
    <property type="project" value="UniProtKB-UniRule"/>
</dbReference>
<dbReference type="FunFam" id="3.40.50.300:FF:000695">
    <property type="entry name" value="Flagellar biosynthesis regulator FlhF"/>
    <property type="match status" value="1"/>
</dbReference>
<name>A0A8J8MKD5_9FIRM</name>
<comment type="function">
    <text evidence="12">Necessary for flagellar biosynthesis. May be involved in translocation of the flagellum.</text>
</comment>
<dbReference type="RefSeq" id="WP_212693925.1">
    <property type="nucleotide sequence ID" value="NZ_CP058649.1"/>
</dbReference>
<dbReference type="GO" id="GO:0005886">
    <property type="term" value="C:plasma membrane"/>
    <property type="evidence" value="ECO:0007669"/>
    <property type="project" value="UniProtKB-SubCell"/>
</dbReference>
<proteinExistence type="inferred from homology"/>
<keyword evidence="9" id="KW-0342">GTP-binding</keyword>
<evidence type="ECO:0000256" key="12">
    <source>
        <dbReference type="ARBA" id="ARBA00025337"/>
    </source>
</evidence>
<dbReference type="KEGG" id="vpy:HZI73_13520"/>
<comment type="subcellular location">
    <subcellularLocation>
        <location evidence="1">Cell membrane</location>
        <topology evidence="1">Peripheral membrane protein</topology>
        <orientation evidence="1">Cytoplasmic side</orientation>
    </subcellularLocation>
</comment>
<keyword evidence="16" id="KW-0282">Flagellum</keyword>
<dbReference type="EMBL" id="CP058649">
    <property type="protein sequence ID" value="QUI23244.1"/>
    <property type="molecule type" value="Genomic_DNA"/>
</dbReference>
<dbReference type="CDD" id="cd17873">
    <property type="entry name" value="FlhF"/>
    <property type="match status" value="1"/>
</dbReference>
<evidence type="ECO:0000256" key="1">
    <source>
        <dbReference type="ARBA" id="ARBA00004413"/>
    </source>
</evidence>
<dbReference type="InterPro" id="IPR047040">
    <property type="entry name" value="FlhF__GTPase_dom"/>
</dbReference>
<protein>
    <recommendedName>
        <fullName evidence="3 13">Flagellar biosynthesis protein FlhF</fullName>
    </recommendedName>
</protein>
<keyword evidence="11" id="KW-1006">Bacterial flagellum protein export</keyword>
<dbReference type="PANTHER" id="PTHR43134">
    <property type="entry name" value="SIGNAL RECOGNITION PARTICLE RECEPTOR SUBUNIT ALPHA"/>
    <property type="match status" value="1"/>
</dbReference>
<evidence type="ECO:0000256" key="13">
    <source>
        <dbReference type="NCBIfam" id="TIGR03499"/>
    </source>
</evidence>
<evidence type="ECO:0000256" key="10">
    <source>
        <dbReference type="ARBA" id="ARBA00023136"/>
    </source>
</evidence>
<keyword evidence="6" id="KW-0547">Nucleotide-binding</keyword>
<dbReference type="GO" id="GO:0015031">
    <property type="term" value="P:protein transport"/>
    <property type="evidence" value="ECO:0007669"/>
    <property type="project" value="UniProtKB-KW"/>
</dbReference>
<evidence type="ECO:0000259" key="14">
    <source>
        <dbReference type="SMART" id="SM00382"/>
    </source>
</evidence>
<keyword evidence="16" id="KW-0969">Cilium</keyword>
<feature type="domain" description="AAA+ ATPase" evidence="14">
    <location>
        <begin position="191"/>
        <end position="337"/>
    </location>
</feature>
<dbReference type="SUPFAM" id="SSF52540">
    <property type="entry name" value="P-loop containing nucleoside triphosphate hydrolases"/>
    <property type="match status" value="1"/>
</dbReference>
<sequence length="392" mass="43888">MKIKQFEARTETEAMLQVKEEFGKNALIVSVKTVRPKGIVKLFKKPYVQITAALDEKAAKGNGKEKETFKSQLEALGDYHYQSKTSEMEEKITKIEQLLKKNDVRHTEVSAAEPQQVETSIHTQNFPLVNLIYEQLLENEVDEKVINKLMFGLNESLSKGTVQMKDLIAIIYQRIIDEIGDIEPINLEGNTPKIVVFMGPTGVGKTTTIAKLASHYSINQNMNVGLITADTYRIAAVEQLRTYGNILNIPVDVVYTNEEVQGSIDGFGDKDLIMIDTAGRSHKNNEWQADIKALLNGIPDKEVFLVLSATTKYKDLMHIANKYQEIADYKLIFSKLDESTCMGNILNVRHRIGATMSYITFGQNVPDDFTELNPHDIAKSILGGHSSDGPGY</sequence>
<evidence type="ECO:0000313" key="16">
    <source>
        <dbReference type="EMBL" id="QUI23244.1"/>
    </source>
</evidence>
<dbReference type="SMART" id="SM00962">
    <property type="entry name" value="SRP54"/>
    <property type="match status" value="1"/>
</dbReference>
<dbReference type="Gene3D" id="1.20.120.1380">
    <property type="entry name" value="Flagellar FlhF biosynthesis protein, N domain"/>
    <property type="match status" value="1"/>
</dbReference>
<feature type="domain" description="SRP54-type proteins GTP-binding" evidence="15">
    <location>
        <begin position="192"/>
        <end position="383"/>
    </location>
</feature>
<dbReference type="GO" id="GO:0005525">
    <property type="term" value="F:GTP binding"/>
    <property type="evidence" value="ECO:0007669"/>
    <property type="project" value="UniProtKB-UniRule"/>
</dbReference>
<evidence type="ECO:0000256" key="7">
    <source>
        <dbReference type="ARBA" id="ARBA00022795"/>
    </source>
</evidence>
<evidence type="ECO:0000256" key="3">
    <source>
        <dbReference type="ARBA" id="ARBA00014919"/>
    </source>
</evidence>
<evidence type="ECO:0000259" key="15">
    <source>
        <dbReference type="SMART" id="SM00962"/>
    </source>
</evidence>
<evidence type="ECO:0000256" key="8">
    <source>
        <dbReference type="ARBA" id="ARBA00022927"/>
    </source>
</evidence>
<organism evidence="16 17">
    <name type="scientific">Vallitalea pronyensis</name>
    <dbReference type="NCBI Taxonomy" id="1348613"/>
    <lineage>
        <taxon>Bacteria</taxon>
        <taxon>Bacillati</taxon>
        <taxon>Bacillota</taxon>
        <taxon>Clostridia</taxon>
        <taxon>Lachnospirales</taxon>
        <taxon>Vallitaleaceae</taxon>
        <taxon>Vallitalea</taxon>
    </lineage>
</organism>
<comment type="similarity">
    <text evidence="2">Belongs to the GTP-binding SRP family.</text>
</comment>
<dbReference type="InterPro" id="IPR000897">
    <property type="entry name" value="SRP54_GTPase_dom"/>
</dbReference>
<dbReference type="GO" id="GO:0003924">
    <property type="term" value="F:GTPase activity"/>
    <property type="evidence" value="ECO:0007669"/>
    <property type="project" value="UniProtKB-UniRule"/>
</dbReference>
<dbReference type="Gene3D" id="3.40.50.300">
    <property type="entry name" value="P-loop containing nucleotide triphosphate hydrolases"/>
    <property type="match status" value="1"/>
</dbReference>
<evidence type="ECO:0000256" key="11">
    <source>
        <dbReference type="ARBA" id="ARBA00023225"/>
    </source>
</evidence>
<keyword evidence="10" id="KW-0472">Membrane</keyword>
<gene>
    <name evidence="16" type="primary">flhF</name>
    <name evidence="16" type="ORF">HZI73_13520</name>
</gene>
<accession>A0A8J8MKD5</accession>
<reference evidence="16" key="1">
    <citation type="submission" date="2020-07" db="EMBL/GenBank/DDBJ databases">
        <title>Vallitalea pronyensis genome.</title>
        <authorList>
            <person name="Postec A."/>
        </authorList>
    </citation>
    <scope>NUCLEOTIDE SEQUENCE</scope>
    <source>
        <strain evidence="16">FatNI3</strain>
    </source>
</reference>
<keyword evidence="7" id="KW-1005">Bacterial flagellum biogenesis</keyword>
<keyword evidence="5" id="KW-1003">Cell membrane</keyword>
<keyword evidence="4" id="KW-0813">Transport</keyword>
<dbReference type="Pfam" id="PF00448">
    <property type="entry name" value="SRP54"/>
    <property type="match status" value="1"/>
</dbReference>
<evidence type="ECO:0000256" key="5">
    <source>
        <dbReference type="ARBA" id="ARBA00022475"/>
    </source>
</evidence>
<dbReference type="NCBIfam" id="TIGR03499">
    <property type="entry name" value="FlhF"/>
    <property type="match status" value="1"/>
</dbReference>
<dbReference type="SMART" id="SM00382">
    <property type="entry name" value="AAA"/>
    <property type="match status" value="1"/>
</dbReference>
<dbReference type="InterPro" id="IPR003593">
    <property type="entry name" value="AAA+_ATPase"/>
</dbReference>
<evidence type="ECO:0000256" key="4">
    <source>
        <dbReference type="ARBA" id="ARBA00022448"/>
    </source>
</evidence>
<evidence type="ECO:0000256" key="9">
    <source>
        <dbReference type="ARBA" id="ARBA00023134"/>
    </source>
</evidence>
<evidence type="ECO:0000256" key="6">
    <source>
        <dbReference type="ARBA" id="ARBA00022741"/>
    </source>
</evidence>
<keyword evidence="8" id="KW-0653">Protein transport</keyword>
<dbReference type="AlphaFoldDB" id="A0A8J8MKD5"/>
<dbReference type="Proteomes" id="UP000683246">
    <property type="component" value="Chromosome"/>
</dbReference>
<dbReference type="GO" id="GO:0005047">
    <property type="term" value="F:signal recognition particle binding"/>
    <property type="evidence" value="ECO:0007669"/>
    <property type="project" value="TreeGrafter"/>
</dbReference>
<dbReference type="InterPro" id="IPR027417">
    <property type="entry name" value="P-loop_NTPase"/>
</dbReference>
<evidence type="ECO:0000256" key="2">
    <source>
        <dbReference type="ARBA" id="ARBA00008531"/>
    </source>
</evidence>
<dbReference type="PANTHER" id="PTHR43134:SF3">
    <property type="entry name" value="FLAGELLAR BIOSYNTHESIS PROTEIN FLHF"/>
    <property type="match status" value="1"/>
</dbReference>
<evidence type="ECO:0000313" key="17">
    <source>
        <dbReference type="Proteomes" id="UP000683246"/>
    </source>
</evidence>
<dbReference type="InterPro" id="IPR020006">
    <property type="entry name" value="FlhF"/>
</dbReference>